<protein>
    <submittedName>
        <fullName evidence="3">Preprotein translocase subunit SecE, Preprotein, archaeal, ribosomal, 50S, protein.0A</fullName>
    </submittedName>
</protein>
<evidence type="ECO:0000256" key="2">
    <source>
        <dbReference type="SAM" id="Phobius"/>
    </source>
</evidence>
<feature type="coiled-coil region" evidence="1">
    <location>
        <begin position="16"/>
        <end position="50"/>
    </location>
</feature>
<evidence type="ECO:0000256" key="1">
    <source>
        <dbReference type="SAM" id="Coils"/>
    </source>
</evidence>
<evidence type="ECO:0000313" key="3">
    <source>
        <dbReference type="EMBL" id="DAG01530.1"/>
    </source>
</evidence>
<accession>A0A8S5V444</accession>
<proteinExistence type="predicted"/>
<reference evidence="3" key="1">
    <citation type="journal article" date="2021" name="Proc. Natl. Acad. Sci. U.S.A.">
        <title>A Catalog of Tens of Thousands of Viruses from Human Metagenomes Reveals Hidden Associations with Chronic Diseases.</title>
        <authorList>
            <person name="Tisza M.J."/>
            <person name="Buck C.B."/>
        </authorList>
    </citation>
    <scope>NUCLEOTIDE SEQUENCE</scope>
    <source>
        <strain evidence="3">CtNHg2</strain>
    </source>
</reference>
<dbReference type="EMBL" id="BK016194">
    <property type="protein sequence ID" value="DAG01530.1"/>
    <property type="molecule type" value="Genomic_DNA"/>
</dbReference>
<feature type="transmembrane region" description="Helical" evidence="2">
    <location>
        <begin position="64"/>
        <end position="89"/>
    </location>
</feature>
<name>A0A8S5V444_9CAUD</name>
<keyword evidence="2" id="KW-0472">Membrane</keyword>
<organism evidence="3">
    <name type="scientific">Siphoviridae sp. ctNHg2</name>
    <dbReference type="NCBI Taxonomy" id="2825467"/>
    <lineage>
        <taxon>Viruses</taxon>
        <taxon>Duplodnaviria</taxon>
        <taxon>Heunggongvirae</taxon>
        <taxon>Uroviricota</taxon>
        <taxon>Caudoviricetes</taxon>
    </lineage>
</organism>
<sequence length="91" mass="10415">MISLSNQQLIAIEKAITLSEHDREAMKQDMNELKNAMNAFRLEFKQFTESLDNRYAKKSSVDKLWTIVWSVIAFFFTGAGGVVISLIFIKP</sequence>
<keyword evidence="1" id="KW-0175">Coiled coil</keyword>
<keyword evidence="2" id="KW-1133">Transmembrane helix</keyword>
<keyword evidence="2" id="KW-0812">Transmembrane</keyword>